<evidence type="ECO:0000256" key="4">
    <source>
        <dbReference type="ARBA" id="ARBA00022989"/>
    </source>
</evidence>
<evidence type="ECO:0000313" key="7">
    <source>
        <dbReference type="EMBL" id="KXT03634.1"/>
    </source>
</evidence>
<evidence type="ECO:0000256" key="6">
    <source>
        <dbReference type="SAM" id="Phobius"/>
    </source>
</evidence>
<organism evidence="7 8">
    <name type="scientific">Pseudocercospora musae</name>
    <dbReference type="NCBI Taxonomy" id="113226"/>
    <lineage>
        <taxon>Eukaryota</taxon>
        <taxon>Fungi</taxon>
        <taxon>Dikarya</taxon>
        <taxon>Ascomycota</taxon>
        <taxon>Pezizomycotina</taxon>
        <taxon>Dothideomycetes</taxon>
        <taxon>Dothideomycetidae</taxon>
        <taxon>Mycosphaerellales</taxon>
        <taxon>Mycosphaerellaceae</taxon>
        <taxon>Pseudocercospora</taxon>
    </lineage>
</organism>
<protein>
    <submittedName>
        <fullName evidence="7">Uncharacterized protein</fullName>
    </submittedName>
</protein>
<feature type="transmembrane region" description="Helical" evidence="6">
    <location>
        <begin position="265"/>
        <end position="284"/>
    </location>
</feature>
<comment type="similarity">
    <text evidence="2">Belongs to the CCC1 family.</text>
</comment>
<dbReference type="PANTHER" id="PTHR31851">
    <property type="entry name" value="FE(2+)/MN(2+) TRANSPORTER PCL1"/>
    <property type="match status" value="1"/>
</dbReference>
<dbReference type="Proteomes" id="UP000073492">
    <property type="component" value="Unassembled WGS sequence"/>
</dbReference>
<reference evidence="7 8" key="1">
    <citation type="submission" date="2015-07" db="EMBL/GenBank/DDBJ databases">
        <title>Comparative genomics of the Sigatoka disease complex on banana suggests a link between parallel evolutionary changes in Pseudocercospora fijiensis and Pseudocercospora eumusae and increased virulence on the banana host.</title>
        <authorList>
            <person name="Chang T.-C."/>
            <person name="Salvucci A."/>
            <person name="Crous P.W."/>
            <person name="Stergiopoulos I."/>
        </authorList>
    </citation>
    <scope>NUCLEOTIDE SEQUENCE [LARGE SCALE GENOMIC DNA]</scope>
    <source>
        <strain evidence="7 8">CBS 116634</strain>
    </source>
</reference>
<dbReference type="AlphaFoldDB" id="A0A139HMD3"/>
<keyword evidence="8" id="KW-1185">Reference proteome</keyword>
<dbReference type="EMBL" id="LFZO01000604">
    <property type="protein sequence ID" value="KXT03634.1"/>
    <property type="molecule type" value="Genomic_DNA"/>
</dbReference>
<dbReference type="CDD" id="cd02435">
    <property type="entry name" value="CCC1"/>
    <property type="match status" value="1"/>
</dbReference>
<evidence type="ECO:0000256" key="1">
    <source>
        <dbReference type="ARBA" id="ARBA00004127"/>
    </source>
</evidence>
<dbReference type="GO" id="GO:0012505">
    <property type="term" value="C:endomembrane system"/>
    <property type="evidence" value="ECO:0007669"/>
    <property type="project" value="UniProtKB-SubCell"/>
</dbReference>
<feature type="transmembrane region" description="Helical" evidence="6">
    <location>
        <begin position="227"/>
        <end position="245"/>
    </location>
</feature>
<evidence type="ECO:0000256" key="3">
    <source>
        <dbReference type="ARBA" id="ARBA00022692"/>
    </source>
</evidence>
<keyword evidence="5 6" id="KW-0472">Membrane</keyword>
<comment type="caution">
    <text evidence="7">The sequence shown here is derived from an EMBL/GenBank/DDBJ whole genome shotgun (WGS) entry which is preliminary data.</text>
</comment>
<dbReference type="OrthoDB" id="73465at2759"/>
<evidence type="ECO:0000256" key="5">
    <source>
        <dbReference type="ARBA" id="ARBA00023136"/>
    </source>
</evidence>
<dbReference type="InterPro" id="IPR008217">
    <property type="entry name" value="Ccc1_fam"/>
</dbReference>
<feature type="transmembrane region" description="Helical" evidence="6">
    <location>
        <begin position="196"/>
        <end position="220"/>
    </location>
</feature>
<name>A0A139HMD3_9PEZI</name>
<dbReference type="Pfam" id="PF01988">
    <property type="entry name" value="VIT1"/>
    <property type="match status" value="1"/>
</dbReference>
<dbReference type="STRING" id="113226.A0A139HMD3"/>
<gene>
    <name evidence="7" type="ORF">AC579_1592</name>
</gene>
<keyword evidence="3 6" id="KW-0812">Transmembrane</keyword>
<keyword evidence="4 6" id="KW-1133">Transmembrane helix</keyword>
<accession>A0A139HMD3</accession>
<evidence type="ECO:0000313" key="8">
    <source>
        <dbReference type="Proteomes" id="UP000073492"/>
    </source>
</evidence>
<dbReference type="GO" id="GO:0005384">
    <property type="term" value="F:manganese ion transmembrane transporter activity"/>
    <property type="evidence" value="ECO:0007669"/>
    <property type="project" value="InterPro"/>
</dbReference>
<proteinExistence type="inferred from homology"/>
<comment type="subcellular location">
    <subcellularLocation>
        <location evidence="1">Endomembrane system</location>
        <topology evidence="1">Multi-pass membrane protein</topology>
    </subcellularLocation>
</comment>
<evidence type="ECO:0000256" key="2">
    <source>
        <dbReference type="ARBA" id="ARBA00007049"/>
    </source>
</evidence>
<sequence length="286" mass="30602">MALVSIKNLIFPTKRDGEYQRLLDTERGPSSTSVDSGISCRSFDDKKDSGETASLLKCRVNPRTISDATIGLSDGLTVPFALTAGLSALGTTDLVIYGGVAELIAGAISMGLGGYLGSKSEADAYFSALEETKKCVAEDQQKACEMVRTTFNKYAFAPETINCMTKNLSEDPEHFVDFLMRFHHQLAEDDFVASRAYASGLTIALGYFLGGLVPLLPYLFFTQVHDALLCSVLVMGIALFVFGWAKTALLGENSWRIRFSNAVQMLVLGGLAAAAAMSCVKAIGGG</sequence>
<dbReference type="GO" id="GO:0030026">
    <property type="term" value="P:intracellular manganese ion homeostasis"/>
    <property type="evidence" value="ECO:0007669"/>
    <property type="project" value="InterPro"/>
</dbReference>